<evidence type="ECO:0000256" key="1">
    <source>
        <dbReference type="SAM" id="Phobius"/>
    </source>
</evidence>
<name>A0ABV4DRN9_9LACO</name>
<comment type="caution">
    <text evidence="4">The sequence shown here is derived from an EMBL/GenBank/DDBJ whole genome shotgun (WGS) entry which is preliminary data.</text>
</comment>
<dbReference type="InterPro" id="IPR016047">
    <property type="entry name" value="M23ase_b-sheet_dom"/>
</dbReference>
<dbReference type="PANTHER" id="PTHR21666">
    <property type="entry name" value="PEPTIDASE-RELATED"/>
    <property type="match status" value="1"/>
</dbReference>
<dbReference type="InterPro" id="IPR011055">
    <property type="entry name" value="Dup_hybrid_motif"/>
</dbReference>
<evidence type="ECO:0000313" key="4">
    <source>
        <dbReference type="EMBL" id="MEY8663129.1"/>
    </source>
</evidence>
<evidence type="ECO:0000313" key="5">
    <source>
        <dbReference type="Proteomes" id="UP001565236"/>
    </source>
</evidence>
<accession>A0ABV4DRN9</accession>
<feature type="domain" description="Phage tail lysozyme" evidence="3">
    <location>
        <begin position="67"/>
        <end position="209"/>
    </location>
</feature>
<keyword evidence="1" id="KW-0812">Transmembrane</keyword>
<keyword evidence="1" id="KW-0472">Membrane</keyword>
<dbReference type="InterPro" id="IPR050570">
    <property type="entry name" value="Cell_wall_metabolism_enzyme"/>
</dbReference>
<dbReference type="Proteomes" id="UP001565236">
    <property type="component" value="Unassembled WGS sequence"/>
</dbReference>
<dbReference type="Pfam" id="PF01551">
    <property type="entry name" value="Peptidase_M23"/>
    <property type="match status" value="1"/>
</dbReference>
<dbReference type="Pfam" id="PF18013">
    <property type="entry name" value="Phage_lysozyme2"/>
    <property type="match status" value="1"/>
</dbReference>
<dbReference type="RefSeq" id="WP_369943204.1">
    <property type="nucleotide sequence ID" value="NZ_JBCLUF010000047.1"/>
</dbReference>
<organism evidence="4 5">
    <name type="scientific">Ligilactobacillus faecis</name>
    <dbReference type="NCBI Taxonomy" id="762833"/>
    <lineage>
        <taxon>Bacteria</taxon>
        <taxon>Bacillati</taxon>
        <taxon>Bacillota</taxon>
        <taxon>Bacilli</taxon>
        <taxon>Lactobacillales</taxon>
        <taxon>Lactobacillaceae</taxon>
        <taxon>Ligilactobacillus</taxon>
    </lineage>
</organism>
<feature type="domain" description="M23ase beta-sheet core" evidence="2">
    <location>
        <begin position="285"/>
        <end position="384"/>
    </location>
</feature>
<gene>
    <name evidence="4" type="ORF">AALT52_09665</name>
</gene>
<dbReference type="InterPro" id="IPR041219">
    <property type="entry name" value="Phage_lysozyme2"/>
</dbReference>
<protein>
    <submittedName>
        <fullName evidence="4">Phage tail tip lysozyme</fullName>
    </submittedName>
</protein>
<sequence>MKNLKWWLTGLVTAIVATGAIVGVMIFLLFSSVLNGGKDCDSSDNPSLEVSTGVSGSYTDKNSAEYKNGKAIFEFLTKEMGFSGAGAAGAIGNAIGESGLKLHNPNPGGGVNGLFQWSGWSNTINGSRITSEGSIKAGDESTLTLENELKLVKYELTHGYSKVKHLVGKATDVQTATKNWFLYYEGMVGNEDQFGNLRETGAQWAYKEFGGSAITANDNILNNSIETTDASQRAQNDADYAQCGNGNDIEVSGEWCWPFASVPKEGPKLVGEQNYGKSDSRTNGYHDGVDFGDALYSGDVRAIHSGKIVKIMKPNDSGLGFYLIWEITDDGYGIAYQEFASDMSDISVKEGDIVNAGDKLGVSRKGDIGINDTHLHLGITKEKNLQKALSKVFVDDGTWLDPVQVIKKGMDNSADK</sequence>
<dbReference type="CDD" id="cd12797">
    <property type="entry name" value="M23_peptidase"/>
    <property type="match status" value="1"/>
</dbReference>
<dbReference type="SUPFAM" id="SSF51261">
    <property type="entry name" value="Duplicated hybrid motif"/>
    <property type="match status" value="1"/>
</dbReference>
<dbReference type="Gene3D" id="2.70.70.10">
    <property type="entry name" value="Glucose Permease (Domain IIA)"/>
    <property type="match status" value="1"/>
</dbReference>
<feature type="transmembrane region" description="Helical" evidence="1">
    <location>
        <begin position="6"/>
        <end position="30"/>
    </location>
</feature>
<proteinExistence type="predicted"/>
<evidence type="ECO:0000259" key="2">
    <source>
        <dbReference type="Pfam" id="PF01551"/>
    </source>
</evidence>
<dbReference type="EMBL" id="JBCLUF010000047">
    <property type="protein sequence ID" value="MEY8663129.1"/>
    <property type="molecule type" value="Genomic_DNA"/>
</dbReference>
<dbReference type="PANTHER" id="PTHR21666:SF270">
    <property type="entry name" value="MUREIN HYDROLASE ACTIVATOR ENVC"/>
    <property type="match status" value="1"/>
</dbReference>
<evidence type="ECO:0000259" key="3">
    <source>
        <dbReference type="Pfam" id="PF18013"/>
    </source>
</evidence>
<reference evidence="4 5" key="1">
    <citation type="submission" date="2024-03" db="EMBL/GenBank/DDBJ databases">
        <title>Mouse gut bacterial collection (mGBC) of GemPharmatech.</title>
        <authorList>
            <person name="He Y."/>
            <person name="Dong L."/>
            <person name="Wu D."/>
            <person name="Gao X."/>
            <person name="Lin Z."/>
        </authorList>
    </citation>
    <scope>NUCLEOTIDE SEQUENCE [LARGE SCALE GENOMIC DNA]</scope>
    <source>
        <strain evidence="4 5">15-30</strain>
    </source>
</reference>
<keyword evidence="5" id="KW-1185">Reference proteome</keyword>
<keyword evidence="1" id="KW-1133">Transmembrane helix</keyword>
<dbReference type="Gene3D" id="1.10.530.10">
    <property type="match status" value="1"/>
</dbReference>